<evidence type="ECO:0000313" key="2">
    <source>
        <dbReference type="Proteomes" id="UP001054945"/>
    </source>
</evidence>
<comment type="caution">
    <text evidence="1">The sequence shown here is derived from an EMBL/GenBank/DDBJ whole genome shotgun (WGS) entry which is preliminary data.</text>
</comment>
<gene>
    <name evidence="1" type="ORF">CEXT_410301</name>
</gene>
<proteinExistence type="predicted"/>
<dbReference type="Proteomes" id="UP001054945">
    <property type="component" value="Unassembled WGS sequence"/>
</dbReference>
<evidence type="ECO:0000313" key="1">
    <source>
        <dbReference type="EMBL" id="GIY58911.1"/>
    </source>
</evidence>
<dbReference type="EMBL" id="BPLR01013125">
    <property type="protein sequence ID" value="GIY58911.1"/>
    <property type="molecule type" value="Genomic_DNA"/>
</dbReference>
<organism evidence="1 2">
    <name type="scientific">Caerostris extrusa</name>
    <name type="common">Bark spider</name>
    <name type="synonym">Caerostris bankana</name>
    <dbReference type="NCBI Taxonomy" id="172846"/>
    <lineage>
        <taxon>Eukaryota</taxon>
        <taxon>Metazoa</taxon>
        <taxon>Ecdysozoa</taxon>
        <taxon>Arthropoda</taxon>
        <taxon>Chelicerata</taxon>
        <taxon>Arachnida</taxon>
        <taxon>Araneae</taxon>
        <taxon>Araneomorphae</taxon>
        <taxon>Entelegynae</taxon>
        <taxon>Araneoidea</taxon>
        <taxon>Araneidae</taxon>
        <taxon>Caerostris</taxon>
    </lineage>
</organism>
<dbReference type="AlphaFoldDB" id="A0AAV4UM72"/>
<name>A0AAV4UM72_CAEEX</name>
<keyword evidence="2" id="KW-1185">Reference proteome</keyword>
<sequence>MNPLVKTCPCVPLRQFPTFFKVFIFLSDWHLRVQHCFKSAHLSCFDWGRPQGQPRTGPHAACFNNRHHSHHVTVWGPSIKRLICIPSRAQNSDPNSIFGWKKKNMSSPLLCGKQINKNLKSEPRQRLLNMLNDYLPQRSATLDLLNEGQLDLISPSARAHFHSAVCLSLSPGRCSRDLRTGKLN</sequence>
<protein>
    <submittedName>
        <fullName evidence="1">Uncharacterized protein</fullName>
    </submittedName>
</protein>
<reference evidence="1 2" key="1">
    <citation type="submission" date="2021-06" db="EMBL/GenBank/DDBJ databases">
        <title>Caerostris extrusa draft genome.</title>
        <authorList>
            <person name="Kono N."/>
            <person name="Arakawa K."/>
        </authorList>
    </citation>
    <scope>NUCLEOTIDE SEQUENCE [LARGE SCALE GENOMIC DNA]</scope>
</reference>
<accession>A0AAV4UM72</accession>